<dbReference type="PANTHER" id="PTHR32009:SF154">
    <property type="entry name" value="TIR DOMAIN-CONTAINING PROTEIN"/>
    <property type="match status" value="1"/>
</dbReference>
<gene>
    <name evidence="5" type="ORF">DCAF_LOCUS19311</name>
</gene>
<dbReference type="Proteomes" id="UP001314170">
    <property type="component" value="Unassembled WGS sequence"/>
</dbReference>
<dbReference type="InterPro" id="IPR045344">
    <property type="entry name" value="C-JID"/>
</dbReference>
<evidence type="ECO:0000256" key="2">
    <source>
        <dbReference type="ARBA" id="ARBA00022737"/>
    </source>
</evidence>
<keyword evidence="1" id="KW-0433">Leucine-rich repeat</keyword>
<dbReference type="AlphaFoldDB" id="A0AAV1S596"/>
<dbReference type="Pfam" id="PF01582">
    <property type="entry name" value="TIR"/>
    <property type="match status" value="1"/>
</dbReference>
<evidence type="ECO:0000313" key="5">
    <source>
        <dbReference type="EMBL" id="CAK7346634.1"/>
    </source>
</evidence>
<evidence type="ECO:0000259" key="4">
    <source>
        <dbReference type="PROSITE" id="PS50104"/>
    </source>
</evidence>
<dbReference type="InterPro" id="IPR000157">
    <property type="entry name" value="TIR_dom"/>
</dbReference>
<dbReference type="SMART" id="SM00255">
    <property type="entry name" value="TIR"/>
    <property type="match status" value="1"/>
</dbReference>
<evidence type="ECO:0000313" key="6">
    <source>
        <dbReference type="Proteomes" id="UP001314170"/>
    </source>
</evidence>
<dbReference type="Gene3D" id="3.40.50.10140">
    <property type="entry name" value="Toll/interleukin-1 receptor homology (TIR) domain"/>
    <property type="match status" value="1"/>
</dbReference>
<proteinExistence type="predicted"/>
<comment type="caution">
    <text evidence="5">The sequence shown here is derived from an EMBL/GenBank/DDBJ whole genome shotgun (WGS) entry which is preliminary data.</text>
</comment>
<dbReference type="PROSITE" id="PS50104">
    <property type="entry name" value="TIR"/>
    <property type="match status" value="1"/>
</dbReference>
<dbReference type="Pfam" id="PF20160">
    <property type="entry name" value="C-JID"/>
    <property type="match status" value="1"/>
</dbReference>
<name>A0AAV1S596_9ROSI</name>
<evidence type="ECO:0000256" key="1">
    <source>
        <dbReference type="ARBA" id="ARBA00022614"/>
    </source>
</evidence>
<keyword evidence="2" id="KW-0677">Repeat</keyword>
<evidence type="ECO:0000256" key="3">
    <source>
        <dbReference type="ARBA" id="ARBA00023027"/>
    </source>
</evidence>
<organism evidence="5 6">
    <name type="scientific">Dovyalis caffra</name>
    <dbReference type="NCBI Taxonomy" id="77055"/>
    <lineage>
        <taxon>Eukaryota</taxon>
        <taxon>Viridiplantae</taxon>
        <taxon>Streptophyta</taxon>
        <taxon>Embryophyta</taxon>
        <taxon>Tracheophyta</taxon>
        <taxon>Spermatophyta</taxon>
        <taxon>Magnoliopsida</taxon>
        <taxon>eudicotyledons</taxon>
        <taxon>Gunneridae</taxon>
        <taxon>Pentapetalae</taxon>
        <taxon>rosids</taxon>
        <taxon>fabids</taxon>
        <taxon>Malpighiales</taxon>
        <taxon>Salicaceae</taxon>
        <taxon>Flacourtieae</taxon>
        <taxon>Dovyalis</taxon>
    </lineage>
</organism>
<keyword evidence="6" id="KW-1185">Reference proteome</keyword>
<keyword evidence="3" id="KW-0520">NAD</keyword>
<dbReference type="FunFam" id="3.40.50.10140:FF:000007">
    <property type="entry name" value="Disease resistance protein (TIR-NBS-LRR class)"/>
    <property type="match status" value="1"/>
</dbReference>
<accession>A0AAV1S596</accession>
<dbReference type="InterPro" id="IPR035897">
    <property type="entry name" value="Toll_tir_struct_dom_sf"/>
</dbReference>
<protein>
    <recommendedName>
        <fullName evidence="4">TIR domain-containing protein</fullName>
    </recommendedName>
</protein>
<dbReference type="SUPFAM" id="SSF52200">
    <property type="entry name" value="Toll/Interleukin receptor TIR domain"/>
    <property type="match status" value="1"/>
</dbReference>
<dbReference type="PANTHER" id="PTHR32009">
    <property type="entry name" value="TMV RESISTANCE PROTEIN N-LIKE"/>
    <property type="match status" value="1"/>
</dbReference>
<dbReference type="GO" id="GO:0006950">
    <property type="term" value="P:response to stress"/>
    <property type="evidence" value="ECO:0007669"/>
    <property type="project" value="UniProtKB-ARBA"/>
</dbReference>
<dbReference type="EMBL" id="CAWUPB010001173">
    <property type="protein sequence ID" value="CAK7346634.1"/>
    <property type="molecule type" value="Genomic_DNA"/>
</dbReference>
<feature type="domain" description="TIR" evidence="4">
    <location>
        <begin position="10"/>
        <end position="179"/>
    </location>
</feature>
<dbReference type="GO" id="GO:0007165">
    <property type="term" value="P:signal transduction"/>
    <property type="evidence" value="ECO:0007669"/>
    <property type="project" value="InterPro"/>
</dbReference>
<reference evidence="5 6" key="1">
    <citation type="submission" date="2024-01" db="EMBL/GenBank/DDBJ databases">
        <authorList>
            <person name="Waweru B."/>
        </authorList>
    </citation>
    <scope>NUCLEOTIDE SEQUENCE [LARGE SCALE GENOMIC DNA]</scope>
</reference>
<sequence length="499" mass="56898">MASSNSKSKGHYDVFLSFRGADTRKGFTDHLYSALVRDGIHTFRDANEINSGEEIGTECLQAIEESRFSVVILSKRYASSTWCLEELVHILKCRNEGAHVVWPVFYDIDPSDVEELKGSFEEAFAEHEKSFKDDMHKVEKWKDALREVAYLKGLDLQKHLDGHEAKNIDYIVKEISVRLDRTILSVATHPVGLHSRAKEVISLLDDKSTDVRIVEIINLKNFSGDGHLELNGCPKLKAIEGYFNLEPLGWEIAENFLGTCGLFTEDSLPSINVHVINNLTGAATISPLQVLSEKSIYSIFLPISDIPAWFSHQSEGDTVSLQVPALDPDCKISGFSISAVYAWENSSVSCYFCPIIAVTNKTKNFHWMYDPKITFFMCEVEQDMLWLSSWLFENQVEGIDDADMSWRFRDEMEEGDQLDVLIDMGFGIAVKRCGIHLLYNHNDLKGSPSNDIVTISHSRSSRHYRRLLKSSFQWLTFKRPQVAPYKNEWLTDDKRSFKR</sequence>